<sequence>MPERGFDSGFWTDPFVRKLCPNGKLLFGYLWTNDHCNQAAVYQIDLETIAFETKLSVDVLPELLRGLSPKVEWFPELDIIWVKNFVRRQAKSPKFLIAAAKCLKILNNNGIAKEVVAYNLQHHSISIPYAYTTDSVSVHSVSVSVSGPGSVSGSDKGEGGGEGEPVEKFSGESIPRSESEVEESLCEGDREVISVWCSVKGFTMSPA</sequence>
<proteinExistence type="predicted"/>
<dbReference type="EMBL" id="BARW01035200">
    <property type="protein sequence ID" value="GAJ18541.1"/>
    <property type="molecule type" value="Genomic_DNA"/>
</dbReference>
<feature type="compositionally biased region" description="Basic and acidic residues" evidence="1">
    <location>
        <begin position="155"/>
        <end position="179"/>
    </location>
</feature>
<feature type="non-terminal residue" evidence="2">
    <location>
        <position position="207"/>
    </location>
</feature>
<protein>
    <submittedName>
        <fullName evidence="2">Uncharacterized protein</fullName>
    </submittedName>
</protein>
<feature type="compositionally biased region" description="Low complexity" evidence="1">
    <location>
        <begin position="145"/>
        <end position="154"/>
    </location>
</feature>
<evidence type="ECO:0000313" key="2">
    <source>
        <dbReference type="EMBL" id="GAJ18541.1"/>
    </source>
</evidence>
<name>X1VPR1_9ZZZZ</name>
<feature type="region of interest" description="Disordered" evidence="1">
    <location>
        <begin position="145"/>
        <end position="185"/>
    </location>
</feature>
<comment type="caution">
    <text evidence="2">The sequence shown here is derived from an EMBL/GenBank/DDBJ whole genome shotgun (WGS) entry which is preliminary data.</text>
</comment>
<gene>
    <name evidence="2" type="ORF">S12H4_54965</name>
</gene>
<accession>X1VPR1</accession>
<reference evidence="2" key="1">
    <citation type="journal article" date="2014" name="Front. Microbiol.">
        <title>High frequency of phylogenetically diverse reductive dehalogenase-homologous genes in deep subseafloor sedimentary metagenomes.</title>
        <authorList>
            <person name="Kawai M."/>
            <person name="Futagami T."/>
            <person name="Toyoda A."/>
            <person name="Takaki Y."/>
            <person name="Nishi S."/>
            <person name="Hori S."/>
            <person name="Arai W."/>
            <person name="Tsubouchi T."/>
            <person name="Morono Y."/>
            <person name="Uchiyama I."/>
            <person name="Ito T."/>
            <person name="Fujiyama A."/>
            <person name="Inagaki F."/>
            <person name="Takami H."/>
        </authorList>
    </citation>
    <scope>NUCLEOTIDE SEQUENCE</scope>
    <source>
        <strain evidence="2">Expedition CK06-06</strain>
    </source>
</reference>
<dbReference type="AlphaFoldDB" id="X1VPR1"/>
<organism evidence="2">
    <name type="scientific">marine sediment metagenome</name>
    <dbReference type="NCBI Taxonomy" id="412755"/>
    <lineage>
        <taxon>unclassified sequences</taxon>
        <taxon>metagenomes</taxon>
        <taxon>ecological metagenomes</taxon>
    </lineage>
</organism>
<evidence type="ECO:0000256" key="1">
    <source>
        <dbReference type="SAM" id="MobiDB-lite"/>
    </source>
</evidence>